<reference evidence="2 4" key="1">
    <citation type="journal article" date="2011" name="Nature">
        <title>The Medicago genome provides insight into the evolution of rhizobial symbioses.</title>
        <authorList>
            <person name="Young N.D."/>
            <person name="Debelle F."/>
            <person name="Oldroyd G.E."/>
            <person name="Geurts R."/>
            <person name="Cannon S.B."/>
            <person name="Udvardi M.K."/>
            <person name="Benedito V.A."/>
            <person name="Mayer K.F."/>
            <person name="Gouzy J."/>
            <person name="Schoof H."/>
            <person name="Van de Peer Y."/>
            <person name="Proost S."/>
            <person name="Cook D.R."/>
            <person name="Meyers B.C."/>
            <person name="Spannagl M."/>
            <person name="Cheung F."/>
            <person name="De Mita S."/>
            <person name="Krishnakumar V."/>
            <person name="Gundlach H."/>
            <person name="Zhou S."/>
            <person name="Mudge J."/>
            <person name="Bharti A.K."/>
            <person name="Murray J.D."/>
            <person name="Naoumkina M.A."/>
            <person name="Rosen B."/>
            <person name="Silverstein K.A."/>
            <person name="Tang H."/>
            <person name="Rombauts S."/>
            <person name="Zhao P.X."/>
            <person name="Zhou P."/>
            <person name="Barbe V."/>
            <person name="Bardou P."/>
            <person name="Bechner M."/>
            <person name="Bellec A."/>
            <person name="Berger A."/>
            <person name="Berges H."/>
            <person name="Bidwell S."/>
            <person name="Bisseling T."/>
            <person name="Choisne N."/>
            <person name="Couloux A."/>
            <person name="Denny R."/>
            <person name="Deshpande S."/>
            <person name="Dai X."/>
            <person name="Doyle J.J."/>
            <person name="Dudez A.M."/>
            <person name="Farmer A.D."/>
            <person name="Fouteau S."/>
            <person name="Franken C."/>
            <person name="Gibelin C."/>
            <person name="Gish J."/>
            <person name="Goldstein S."/>
            <person name="Gonzalez A.J."/>
            <person name="Green P.J."/>
            <person name="Hallab A."/>
            <person name="Hartog M."/>
            <person name="Hua A."/>
            <person name="Humphray S.J."/>
            <person name="Jeong D.H."/>
            <person name="Jing Y."/>
            <person name="Jocker A."/>
            <person name="Kenton S.M."/>
            <person name="Kim D.J."/>
            <person name="Klee K."/>
            <person name="Lai H."/>
            <person name="Lang C."/>
            <person name="Lin S."/>
            <person name="Macmil S.L."/>
            <person name="Magdelenat G."/>
            <person name="Matthews L."/>
            <person name="McCorrison J."/>
            <person name="Monaghan E.L."/>
            <person name="Mun J.H."/>
            <person name="Najar F.Z."/>
            <person name="Nicholson C."/>
            <person name="Noirot C."/>
            <person name="O'Bleness M."/>
            <person name="Paule C.R."/>
            <person name="Poulain J."/>
            <person name="Prion F."/>
            <person name="Qin B."/>
            <person name="Qu C."/>
            <person name="Retzel E.F."/>
            <person name="Riddle C."/>
            <person name="Sallet E."/>
            <person name="Samain S."/>
            <person name="Samson N."/>
            <person name="Sanders I."/>
            <person name="Saurat O."/>
            <person name="Scarpelli C."/>
            <person name="Schiex T."/>
            <person name="Segurens B."/>
            <person name="Severin A.J."/>
            <person name="Sherrier D.J."/>
            <person name="Shi R."/>
            <person name="Sims S."/>
            <person name="Singer S.R."/>
            <person name="Sinharoy S."/>
            <person name="Sterck L."/>
            <person name="Viollet A."/>
            <person name="Wang B.B."/>
            <person name="Wang K."/>
            <person name="Wang M."/>
            <person name="Wang X."/>
            <person name="Warfsmann J."/>
            <person name="Weissenbach J."/>
            <person name="White D.D."/>
            <person name="White J.D."/>
            <person name="Wiley G.B."/>
            <person name="Wincker P."/>
            <person name="Xing Y."/>
            <person name="Yang L."/>
            <person name="Yao Z."/>
            <person name="Ying F."/>
            <person name="Zhai J."/>
            <person name="Zhou L."/>
            <person name="Zuber A."/>
            <person name="Denarie J."/>
            <person name="Dixon R.A."/>
            <person name="May G.D."/>
            <person name="Schwartz D.C."/>
            <person name="Rogers J."/>
            <person name="Quetier F."/>
            <person name="Town C.D."/>
            <person name="Roe B.A."/>
        </authorList>
    </citation>
    <scope>NUCLEOTIDE SEQUENCE [LARGE SCALE GENOMIC DNA]</scope>
    <source>
        <strain evidence="2">A17</strain>
        <strain evidence="3 4">cv. Jemalong A17</strain>
    </source>
</reference>
<sequence>MPLRTSRISRPPLVGRKPVRKPKNEFFFPLSKEDMSQNLKSPNPDDKETRLERRWKRREAMNDSLKHNHVASATKTPAEICENTTILIDESDHTIDDDTNEDCEILLGECTGVNDEVEADYKSLLAKYSPVIETDSASNHIDGSDIVEVEADYGSLLAKYNPIIDRQFCASNHIDGSKIDEVDADADYRSFLRKE</sequence>
<proteinExistence type="predicted"/>
<gene>
    <name evidence="2" type="ordered locus">MTR_1g026760</name>
</gene>
<reference evidence="3" key="3">
    <citation type="submission" date="2015-04" db="UniProtKB">
        <authorList>
            <consortium name="EnsemblPlants"/>
        </authorList>
    </citation>
    <scope>IDENTIFICATION</scope>
    <source>
        <strain evidence="3">cv. Jemalong A17</strain>
    </source>
</reference>
<dbReference type="HOGENOM" id="CLU_1398227_0_0_1"/>
<protein>
    <submittedName>
        <fullName evidence="2 3">Uncharacterized protein</fullName>
    </submittedName>
</protein>
<evidence type="ECO:0000256" key="1">
    <source>
        <dbReference type="SAM" id="MobiDB-lite"/>
    </source>
</evidence>
<dbReference type="EMBL" id="CM001217">
    <property type="protein sequence ID" value="KEH40282.1"/>
    <property type="molecule type" value="Genomic_DNA"/>
</dbReference>
<reference evidence="2 4" key="2">
    <citation type="journal article" date="2014" name="BMC Genomics">
        <title>An improved genome release (version Mt4.0) for the model legume Medicago truncatula.</title>
        <authorList>
            <person name="Tang H."/>
            <person name="Krishnakumar V."/>
            <person name="Bidwell S."/>
            <person name="Rosen B."/>
            <person name="Chan A."/>
            <person name="Zhou S."/>
            <person name="Gentzbittel L."/>
            <person name="Childs K.L."/>
            <person name="Yandell M."/>
            <person name="Gundlach H."/>
            <person name="Mayer K.F."/>
            <person name="Schwartz D.C."/>
            <person name="Town C.D."/>
        </authorList>
    </citation>
    <scope>GENOME REANNOTATION</scope>
    <source>
        <strain evidence="2">A17</strain>
        <strain evidence="3 4">cv. Jemalong A17</strain>
    </source>
</reference>
<accession>A0A072VEQ9</accession>
<organism evidence="2 4">
    <name type="scientific">Medicago truncatula</name>
    <name type="common">Barrel medic</name>
    <name type="synonym">Medicago tribuloides</name>
    <dbReference type="NCBI Taxonomy" id="3880"/>
    <lineage>
        <taxon>Eukaryota</taxon>
        <taxon>Viridiplantae</taxon>
        <taxon>Streptophyta</taxon>
        <taxon>Embryophyta</taxon>
        <taxon>Tracheophyta</taxon>
        <taxon>Spermatophyta</taxon>
        <taxon>Magnoliopsida</taxon>
        <taxon>eudicotyledons</taxon>
        <taxon>Gunneridae</taxon>
        <taxon>Pentapetalae</taxon>
        <taxon>rosids</taxon>
        <taxon>fabids</taxon>
        <taxon>Fabales</taxon>
        <taxon>Fabaceae</taxon>
        <taxon>Papilionoideae</taxon>
        <taxon>50 kb inversion clade</taxon>
        <taxon>NPAAA clade</taxon>
        <taxon>Hologalegina</taxon>
        <taxon>IRL clade</taxon>
        <taxon>Trifolieae</taxon>
        <taxon>Medicago</taxon>
    </lineage>
</organism>
<dbReference type="Proteomes" id="UP000002051">
    <property type="component" value="Unassembled WGS sequence"/>
</dbReference>
<keyword evidence="4" id="KW-1185">Reference proteome</keyword>
<feature type="region of interest" description="Disordered" evidence="1">
    <location>
        <begin position="1"/>
        <end position="50"/>
    </location>
</feature>
<name>A0A072VEQ9_MEDTR</name>
<dbReference type="AlphaFoldDB" id="A0A072VEQ9"/>
<dbReference type="EnsemblPlants" id="KEH40282">
    <property type="protein sequence ID" value="KEH40282"/>
    <property type="gene ID" value="MTR_1g026760"/>
</dbReference>
<evidence type="ECO:0000313" key="4">
    <source>
        <dbReference type="Proteomes" id="UP000002051"/>
    </source>
</evidence>
<evidence type="ECO:0000313" key="2">
    <source>
        <dbReference type="EMBL" id="KEH40282.1"/>
    </source>
</evidence>
<evidence type="ECO:0000313" key="3">
    <source>
        <dbReference type="EnsemblPlants" id="KEH40282"/>
    </source>
</evidence>